<keyword evidence="5" id="KW-0378">Hydrolase</keyword>
<organism evidence="8 9">
    <name type="scientific">Austropuccinia psidii MF-1</name>
    <dbReference type="NCBI Taxonomy" id="1389203"/>
    <lineage>
        <taxon>Eukaryota</taxon>
        <taxon>Fungi</taxon>
        <taxon>Dikarya</taxon>
        <taxon>Basidiomycota</taxon>
        <taxon>Pucciniomycotina</taxon>
        <taxon>Pucciniomycetes</taxon>
        <taxon>Pucciniales</taxon>
        <taxon>Sphaerophragmiaceae</taxon>
        <taxon>Austropuccinia</taxon>
    </lineage>
</organism>
<proteinExistence type="predicted"/>
<evidence type="ECO:0000256" key="2">
    <source>
        <dbReference type="ARBA" id="ARBA00022695"/>
    </source>
</evidence>
<evidence type="ECO:0000259" key="7">
    <source>
        <dbReference type="Pfam" id="PF17917"/>
    </source>
</evidence>
<dbReference type="PANTHER" id="PTHR37984">
    <property type="entry name" value="PROTEIN CBG26694"/>
    <property type="match status" value="1"/>
</dbReference>
<dbReference type="CDD" id="cd09274">
    <property type="entry name" value="RNase_HI_RT_Ty3"/>
    <property type="match status" value="1"/>
</dbReference>
<evidence type="ECO:0000313" key="8">
    <source>
        <dbReference type="EMBL" id="MBW0486445.1"/>
    </source>
</evidence>
<dbReference type="OrthoDB" id="5550292at2759"/>
<evidence type="ECO:0000256" key="5">
    <source>
        <dbReference type="ARBA" id="ARBA00022801"/>
    </source>
</evidence>
<keyword evidence="1" id="KW-0808">Transferase</keyword>
<dbReference type="InterPro" id="IPR041373">
    <property type="entry name" value="RT_RNaseH"/>
</dbReference>
<evidence type="ECO:0000256" key="4">
    <source>
        <dbReference type="ARBA" id="ARBA00022759"/>
    </source>
</evidence>
<keyword evidence="2" id="KW-0548">Nucleotidyltransferase</keyword>
<dbReference type="EMBL" id="AVOT02008661">
    <property type="protein sequence ID" value="MBW0486445.1"/>
    <property type="molecule type" value="Genomic_DNA"/>
</dbReference>
<dbReference type="InterPro" id="IPR050951">
    <property type="entry name" value="Retrovirus_Pol_polyprotein"/>
</dbReference>
<dbReference type="PANTHER" id="PTHR37984:SF5">
    <property type="entry name" value="PROTEIN NYNRIN-LIKE"/>
    <property type="match status" value="1"/>
</dbReference>
<keyword evidence="9" id="KW-1185">Reference proteome</keyword>
<dbReference type="SUPFAM" id="SSF56672">
    <property type="entry name" value="DNA/RNA polymerases"/>
    <property type="match status" value="1"/>
</dbReference>
<dbReference type="GO" id="GO:0016787">
    <property type="term" value="F:hydrolase activity"/>
    <property type="evidence" value="ECO:0007669"/>
    <property type="project" value="UniProtKB-KW"/>
</dbReference>
<evidence type="ECO:0000256" key="1">
    <source>
        <dbReference type="ARBA" id="ARBA00022679"/>
    </source>
</evidence>
<keyword evidence="3" id="KW-0540">Nuclease</keyword>
<comment type="caution">
    <text evidence="8">The sequence shown here is derived from an EMBL/GenBank/DDBJ whole genome shotgun (WGS) entry which is preliminary data.</text>
</comment>
<dbReference type="GO" id="GO:0003964">
    <property type="term" value="F:RNA-directed DNA polymerase activity"/>
    <property type="evidence" value="ECO:0007669"/>
    <property type="project" value="UniProtKB-KW"/>
</dbReference>
<keyword evidence="4" id="KW-0255">Endonuclease</keyword>
<evidence type="ECO:0000256" key="3">
    <source>
        <dbReference type="ARBA" id="ARBA00022722"/>
    </source>
</evidence>
<dbReference type="Pfam" id="PF17917">
    <property type="entry name" value="RT_RNaseH"/>
    <property type="match status" value="1"/>
</dbReference>
<dbReference type="GO" id="GO:0004519">
    <property type="term" value="F:endonuclease activity"/>
    <property type="evidence" value="ECO:0007669"/>
    <property type="project" value="UniProtKB-KW"/>
</dbReference>
<sequence length="219" mass="25017">MKDIQSFLGFSNFYCFFIKIIPKKSLPSFVILKKDSLFIFNEKGFGHCQLLEESFNTAPILSHFIPSQSNNLADDASDNALGAVLSKVNDSGDNPIAFDSCNLLPDELNYEINDKELYGIVWALKFWRAFLLSLSHSFEVFTDHSSLKYFISSNFLTCCQARWAEFFSDFHSTITYFAGMLATLPDALSHWDCVYPERGHFISNHHQTSHQLLQKDAIQ</sequence>
<dbReference type="InterPro" id="IPR043502">
    <property type="entry name" value="DNA/RNA_pol_sf"/>
</dbReference>
<name>A0A9Q3H1X0_9BASI</name>
<reference evidence="8" key="1">
    <citation type="submission" date="2021-03" db="EMBL/GenBank/DDBJ databases">
        <title>Draft genome sequence of rust myrtle Austropuccinia psidii MF-1, a brazilian biotype.</title>
        <authorList>
            <person name="Quecine M.C."/>
            <person name="Pachon D.M.R."/>
            <person name="Bonatelli M.L."/>
            <person name="Correr F.H."/>
            <person name="Franceschini L.M."/>
            <person name="Leite T.F."/>
            <person name="Margarido G.R.A."/>
            <person name="Almeida C.A."/>
            <person name="Ferrarezi J.A."/>
            <person name="Labate C.A."/>
        </authorList>
    </citation>
    <scope>NUCLEOTIDE SEQUENCE</scope>
    <source>
        <strain evidence="8">MF-1</strain>
    </source>
</reference>
<keyword evidence="6" id="KW-0695">RNA-directed DNA polymerase</keyword>
<dbReference type="Proteomes" id="UP000765509">
    <property type="component" value="Unassembled WGS sequence"/>
</dbReference>
<evidence type="ECO:0000256" key="6">
    <source>
        <dbReference type="ARBA" id="ARBA00022918"/>
    </source>
</evidence>
<evidence type="ECO:0000313" key="9">
    <source>
        <dbReference type="Proteomes" id="UP000765509"/>
    </source>
</evidence>
<gene>
    <name evidence="8" type="ORF">O181_026160</name>
</gene>
<protein>
    <recommendedName>
        <fullName evidence="7">Reverse transcriptase RNase H-like domain-containing protein</fullName>
    </recommendedName>
</protein>
<feature type="domain" description="Reverse transcriptase RNase H-like" evidence="7">
    <location>
        <begin position="68"/>
        <end position="170"/>
    </location>
</feature>
<dbReference type="AlphaFoldDB" id="A0A9Q3H1X0"/>
<accession>A0A9Q3H1X0</accession>